<dbReference type="GO" id="GO:0005886">
    <property type="term" value="C:plasma membrane"/>
    <property type="evidence" value="ECO:0007669"/>
    <property type="project" value="UniProtKB-SubCell"/>
</dbReference>
<evidence type="ECO:0000256" key="2">
    <source>
        <dbReference type="SAM" id="MobiDB-lite"/>
    </source>
</evidence>
<dbReference type="Proteomes" id="UP000325187">
    <property type="component" value="Unassembled WGS sequence"/>
</dbReference>
<organism evidence="3 5">
    <name type="scientific">Iodidimonas gelatinilytica</name>
    <dbReference type="NCBI Taxonomy" id="1236966"/>
    <lineage>
        <taxon>Bacteria</taxon>
        <taxon>Pseudomonadati</taxon>
        <taxon>Pseudomonadota</taxon>
        <taxon>Alphaproteobacteria</taxon>
        <taxon>Iodidimonadales</taxon>
        <taxon>Iodidimonadaceae</taxon>
        <taxon>Iodidimonas</taxon>
    </lineage>
</organism>
<comment type="similarity">
    <text evidence="1">Belongs to the UPF0161 family.</text>
</comment>
<sequence>MSLLGHCLIFFVRAYQLVLSPLLGPSCRYQPTCSAYAIEAVRRHGGRRGGWMAIRRIGRCHPFGGFGYDPVPDHDHSDTPSRPDRTDKWSKTPVKSI</sequence>
<comment type="caution">
    <text evidence="3">The sequence shown here is derived from an EMBL/GenBank/DDBJ whole genome shotgun (WGS) entry which is preliminary data.</text>
</comment>
<dbReference type="SMART" id="SM01234">
    <property type="entry name" value="Haemolytic"/>
    <property type="match status" value="1"/>
</dbReference>
<dbReference type="RefSeq" id="WP_150000138.1">
    <property type="nucleotide sequence ID" value="NZ_BKCL01000003.1"/>
</dbReference>
<accession>A0A5A7N1P8</accession>
<keyword evidence="1" id="KW-1003">Cell membrane</keyword>
<evidence type="ECO:0000313" key="4">
    <source>
        <dbReference type="EMBL" id="GER00986.1"/>
    </source>
</evidence>
<evidence type="ECO:0000256" key="1">
    <source>
        <dbReference type="HAMAP-Rule" id="MF_00386"/>
    </source>
</evidence>
<keyword evidence="6" id="KW-1185">Reference proteome</keyword>
<accession>A0A5A7MNY0</accession>
<comment type="function">
    <text evidence="1">Could be involved in insertion of integral membrane proteins into the membrane.</text>
</comment>
<dbReference type="AlphaFoldDB" id="A0A5A7MNY0"/>
<dbReference type="Proteomes" id="UP000322084">
    <property type="component" value="Unassembled WGS sequence"/>
</dbReference>
<dbReference type="EMBL" id="BKCM01000007">
    <property type="protein sequence ID" value="GER00986.1"/>
    <property type="molecule type" value="Genomic_DNA"/>
</dbReference>
<name>A0A5A7MNY0_9PROT</name>
<dbReference type="EMBL" id="BKCL01000003">
    <property type="protein sequence ID" value="GEQ97722.1"/>
    <property type="molecule type" value="Genomic_DNA"/>
</dbReference>
<evidence type="ECO:0000313" key="3">
    <source>
        <dbReference type="EMBL" id="GEQ97722.1"/>
    </source>
</evidence>
<reference evidence="5 6" key="1">
    <citation type="submission" date="2019-09" db="EMBL/GenBank/DDBJ databases">
        <title>NBRP : Genome information of microbial organism related human and environment.</title>
        <authorList>
            <person name="Hattori M."/>
            <person name="Oshima K."/>
            <person name="Inaba H."/>
            <person name="Suda W."/>
            <person name="Sakamoto M."/>
            <person name="Iino T."/>
            <person name="Kitahara M."/>
            <person name="Oshida Y."/>
            <person name="Iida T."/>
            <person name="Kudo T."/>
            <person name="Itoh T."/>
            <person name="Ohkuma M."/>
        </authorList>
    </citation>
    <scope>NUCLEOTIDE SEQUENCE [LARGE SCALE GENOMIC DNA]</scope>
    <source>
        <strain evidence="3 5">Hi-2</strain>
        <strain evidence="4 6">Mie-1</strain>
    </source>
</reference>
<gene>
    <name evidence="3" type="ORF">JCM17844_13590</name>
    <name evidence="4" type="ORF">JCM17845_16090</name>
</gene>
<dbReference type="HAMAP" id="MF_00386">
    <property type="entry name" value="UPF0161_YidD"/>
    <property type="match status" value="1"/>
</dbReference>
<feature type="compositionally biased region" description="Basic and acidic residues" evidence="2">
    <location>
        <begin position="71"/>
        <end position="90"/>
    </location>
</feature>
<evidence type="ECO:0000313" key="5">
    <source>
        <dbReference type="Proteomes" id="UP000322084"/>
    </source>
</evidence>
<dbReference type="NCBIfam" id="TIGR00278">
    <property type="entry name" value="membrane protein insertion efficiency factor YidD"/>
    <property type="match status" value="1"/>
</dbReference>
<feature type="region of interest" description="Disordered" evidence="2">
    <location>
        <begin position="71"/>
        <end position="97"/>
    </location>
</feature>
<dbReference type="PANTHER" id="PTHR33383">
    <property type="entry name" value="MEMBRANE PROTEIN INSERTION EFFICIENCY FACTOR-RELATED"/>
    <property type="match status" value="1"/>
</dbReference>
<protein>
    <recommendedName>
        <fullName evidence="1">Putative membrane protein insertion efficiency factor</fullName>
    </recommendedName>
</protein>
<evidence type="ECO:0000313" key="6">
    <source>
        <dbReference type="Proteomes" id="UP000325187"/>
    </source>
</evidence>
<dbReference type="InterPro" id="IPR002696">
    <property type="entry name" value="Membr_insert_effic_factor_YidD"/>
</dbReference>
<proteinExistence type="inferred from homology"/>
<dbReference type="Pfam" id="PF01809">
    <property type="entry name" value="YidD"/>
    <property type="match status" value="1"/>
</dbReference>
<comment type="subcellular location">
    <subcellularLocation>
        <location evidence="1">Cell membrane</location>
        <topology evidence="1">Peripheral membrane protein</topology>
        <orientation evidence="1">Cytoplasmic side</orientation>
    </subcellularLocation>
</comment>
<keyword evidence="1" id="KW-0472">Membrane</keyword>
<dbReference type="PANTHER" id="PTHR33383:SF1">
    <property type="entry name" value="MEMBRANE PROTEIN INSERTION EFFICIENCY FACTOR-RELATED"/>
    <property type="match status" value="1"/>
</dbReference>